<feature type="coiled-coil region" evidence="1">
    <location>
        <begin position="174"/>
        <end position="253"/>
    </location>
</feature>
<evidence type="ECO:0000256" key="2">
    <source>
        <dbReference type="SAM" id="MobiDB-lite"/>
    </source>
</evidence>
<organism evidence="3">
    <name type="scientific">Albugo laibachii Nc14</name>
    <dbReference type="NCBI Taxonomy" id="890382"/>
    <lineage>
        <taxon>Eukaryota</taxon>
        <taxon>Sar</taxon>
        <taxon>Stramenopiles</taxon>
        <taxon>Oomycota</taxon>
        <taxon>Peronosporomycetes</taxon>
        <taxon>Albuginales</taxon>
        <taxon>Albuginaceae</taxon>
        <taxon>Albugo</taxon>
    </lineage>
</organism>
<gene>
    <name evidence="3" type="primary">AlNc14C12G1497</name>
    <name evidence="3" type="ORF">ALNC14_017060</name>
</gene>
<feature type="coiled-coil region" evidence="1">
    <location>
        <begin position="42"/>
        <end position="132"/>
    </location>
</feature>
<proteinExistence type="predicted"/>
<evidence type="ECO:0000256" key="1">
    <source>
        <dbReference type="SAM" id="Coils"/>
    </source>
</evidence>
<accession>F0W3C0</accession>
<feature type="region of interest" description="Disordered" evidence="2">
    <location>
        <begin position="310"/>
        <end position="335"/>
    </location>
</feature>
<dbReference type="HOGENOM" id="CLU_020000_0_0_1"/>
<evidence type="ECO:0000313" key="3">
    <source>
        <dbReference type="EMBL" id="CCA15563.1"/>
    </source>
</evidence>
<protein>
    <submittedName>
        <fullName evidence="3">Uncharacterized protein AlNc14C12G1497</fullName>
    </submittedName>
</protein>
<dbReference type="EMBL" id="FR824057">
    <property type="protein sequence ID" value="CCA15563.1"/>
    <property type="molecule type" value="Genomic_DNA"/>
</dbReference>
<reference evidence="3" key="1">
    <citation type="journal article" date="2011" name="PLoS Biol.">
        <title>Gene gain and loss during evolution of obligate parasitism in the white rust pathogen of Arabidopsis thaliana.</title>
        <authorList>
            <person name="Kemen E."/>
            <person name="Gardiner A."/>
            <person name="Schultz-Larsen T."/>
            <person name="Kemen A.C."/>
            <person name="Balmuth A.L."/>
            <person name="Robert-Seilaniantz A."/>
            <person name="Bailey K."/>
            <person name="Holub E."/>
            <person name="Studholme D.J."/>
            <person name="Maclean D."/>
            <person name="Jones J.D."/>
        </authorList>
    </citation>
    <scope>NUCLEOTIDE SEQUENCE</scope>
</reference>
<dbReference type="AlphaFoldDB" id="F0W3C0"/>
<keyword evidence="1" id="KW-0175">Coiled coil</keyword>
<reference evidence="3" key="2">
    <citation type="submission" date="2011-02" db="EMBL/GenBank/DDBJ databases">
        <authorList>
            <person name="MacLean D."/>
        </authorList>
    </citation>
    <scope>NUCLEOTIDE SEQUENCE</scope>
</reference>
<name>F0W3C0_9STRA</name>
<sequence>MVSLRNSDDYFVEADCRMYQEPDEEDELKRAARAGILLLEKNEELQAENHALRAQLEVLESEKMSLCGKLKEQKLEIETSMEERKHSYTELTALDLALRNKSVRVVQLVEQIERLRQDLAIAQENCVKVEQRCEKRIADMEYICAEKPRSNRSDVHTVNPAACDVEEKILAEEYQEMVKKCNKSTQENEALRQQLKNVQKDSESLQRNSIAITEYESMRHGMENRNATLQESNQALRNELKEAKKLVDSQQSMIQMYKQIAESRPFSSDFDKQHDNPASLGTELLELNARLEKELRDLKMQKQAVFSGTDNDLMSCHQDEQSDSTDSPFGHEVPDTTTYQDLLEESRKKDLQLERANQHRRAAMSSQIALEDCNRVARQEIANLTEQLQHQIKAFVCPRPDIDKSEDLDEGWVAEETFYPAPPSDLNSPLIKCLLEHWTSDKTEISRLTDWLHFSTQKSAEAHTLRLDKLPSEVAAGFIQLLVPILREKHGVSVTIKRRDCRQVLSDLILESEIKGGSSSSLTLSEPTEQVPSSNDYFPFLEQLSPKKTESTSDCPQLECMSGVRGVVSRFLRGETQFLYG</sequence>